<name>A0A646KGX9_STRJU</name>
<feature type="region of interest" description="Disordered" evidence="4">
    <location>
        <begin position="71"/>
        <end position="102"/>
    </location>
</feature>
<keyword evidence="7" id="KW-1185">Reference proteome</keyword>
<dbReference type="InterPro" id="IPR028978">
    <property type="entry name" value="Chorismate_lyase_/UTRA_dom_sf"/>
</dbReference>
<dbReference type="PROSITE" id="PS50949">
    <property type="entry name" value="HTH_GNTR"/>
    <property type="match status" value="1"/>
</dbReference>
<keyword evidence="3" id="KW-0804">Transcription</keyword>
<proteinExistence type="predicted"/>
<dbReference type="AlphaFoldDB" id="A0A646KGX9"/>
<evidence type="ECO:0000256" key="3">
    <source>
        <dbReference type="ARBA" id="ARBA00023163"/>
    </source>
</evidence>
<dbReference type="SUPFAM" id="SSF64288">
    <property type="entry name" value="Chorismate lyase-like"/>
    <property type="match status" value="1"/>
</dbReference>
<dbReference type="CDD" id="cd07377">
    <property type="entry name" value="WHTH_GntR"/>
    <property type="match status" value="1"/>
</dbReference>
<dbReference type="InterPro" id="IPR011663">
    <property type="entry name" value="UTRA"/>
</dbReference>
<gene>
    <name evidence="6" type="ORF">FF041_14135</name>
</gene>
<feature type="compositionally biased region" description="Low complexity" evidence="4">
    <location>
        <begin position="79"/>
        <end position="91"/>
    </location>
</feature>
<sequence length="239" mass="26111">MPTLKYEQIADSLRQRIAEGEFPPGALLPSGRDLCEQWKVSRATAIKAYEILRNDGLIAARQGQGFRVTETPLARPAGNRRSGSTRLSGGRPFRRLGSPALEEPPPQIAELLELPLGTTALRRDRLVLLDDGSPMTLVSAWFPGDLAEACPRLAQTGPIAEGTTRYVTRTTGRAPVRAVDVIRVRLATGTEARVFGEEPPLAVAVDLHVAYDGEDRPLVVEEGLTPSAHWERRDNYPMG</sequence>
<protein>
    <submittedName>
        <fullName evidence="6">GntR family transcriptional regulator</fullName>
    </submittedName>
</protein>
<dbReference type="SMART" id="SM00345">
    <property type="entry name" value="HTH_GNTR"/>
    <property type="match status" value="1"/>
</dbReference>
<dbReference type="Pfam" id="PF07702">
    <property type="entry name" value="UTRA"/>
    <property type="match status" value="1"/>
</dbReference>
<dbReference type="GO" id="GO:0003677">
    <property type="term" value="F:DNA binding"/>
    <property type="evidence" value="ECO:0007669"/>
    <property type="project" value="UniProtKB-KW"/>
</dbReference>
<dbReference type="InterPro" id="IPR036390">
    <property type="entry name" value="WH_DNA-bd_sf"/>
</dbReference>
<dbReference type="GO" id="GO:0045892">
    <property type="term" value="P:negative regulation of DNA-templated transcription"/>
    <property type="evidence" value="ECO:0007669"/>
    <property type="project" value="TreeGrafter"/>
</dbReference>
<keyword evidence="1" id="KW-0805">Transcription regulation</keyword>
<keyword evidence="2" id="KW-0238">DNA-binding</keyword>
<dbReference type="OrthoDB" id="3192286at2"/>
<dbReference type="InterPro" id="IPR036388">
    <property type="entry name" value="WH-like_DNA-bd_sf"/>
</dbReference>
<feature type="domain" description="HTH gntR-type" evidence="5">
    <location>
        <begin position="3"/>
        <end position="71"/>
    </location>
</feature>
<dbReference type="PRINTS" id="PR00035">
    <property type="entry name" value="HTHGNTR"/>
</dbReference>
<evidence type="ECO:0000313" key="7">
    <source>
        <dbReference type="Proteomes" id="UP000419138"/>
    </source>
</evidence>
<dbReference type="SUPFAM" id="SSF46785">
    <property type="entry name" value="Winged helix' DNA-binding domain"/>
    <property type="match status" value="1"/>
</dbReference>
<evidence type="ECO:0000256" key="1">
    <source>
        <dbReference type="ARBA" id="ARBA00023015"/>
    </source>
</evidence>
<evidence type="ECO:0000313" key="6">
    <source>
        <dbReference type="EMBL" id="MQT01320.1"/>
    </source>
</evidence>
<evidence type="ECO:0000256" key="2">
    <source>
        <dbReference type="ARBA" id="ARBA00023125"/>
    </source>
</evidence>
<dbReference type="PANTHER" id="PTHR44846">
    <property type="entry name" value="MANNOSYL-D-GLYCERATE TRANSPORT/METABOLISM SYSTEM REPRESSOR MNGR-RELATED"/>
    <property type="match status" value="1"/>
</dbReference>
<accession>A0A646KGX9</accession>
<comment type="caution">
    <text evidence="6">The sequence shown here is derived from an EMBL/GenBank/DDBJ whole genome shotgun (WGS) entry which is preliminary data.</text>
</comment>
<dbReference type="InterPro" id="IPR050679">
    <property type="entry name" value="Bact_HTH_transcr_reg"/>
</dbReference>
<dbReference type="Gene3D" id="3.40.1410.10">
    <property type="entry name" value="Chorismate lyase-like"/>
    <property type="match status" value="1"/>
</dbReference>
<evidence type="ECO:0000256" key="4">
    <source>
        <dbReference type="SAM" id="MobiDB-lite"/>
    </source>
</evidence>
<reference evidence="6 7" key="1">
    <citation type="submission" date="2019-05" db="EMBL/GenBank/DDBJ databases">
        <title>Comparative genomics and metabolomics analyses of clavulanic acid producing Streptomyces species provides insight into specialized metabolism and evolution of beta-lactam biosynthetic gene clusters.</title>
        <authorList>
            <person name="Moore M.A."/>
            <person name="Cruz-Morales P."/>
            <person name="Barona Gomez F."/>
            <person name="Kapil T."/>
        </authorList>
    </citation>
    <scope>NUCLEOTIDE SEQUENCE [LARGE SCALE GENOMIC DNA]</scope>
    <source>
        <strain evidence="6 7">NRRL 5741</strain>
    </source>
</reference>
<evidence type="ECO:0000259" key="5">
    <source>
        <dbReference type="PROSITE" id="PS50949"/>
    </source>
</evidence>
<organism evidence="6 7">
    <name type="scientific">Streptomyces jumonjinensis</name>
    <dbReference type="NCBI Taxonomy" id="1945"/>
    <lineage>
        <taxon>Bacteria</taxon>
        <taxon>Bacillati</taxon>
        <taxon>Actinomycetota</taxon>
        <taxon>Actinomycetes</taxon>
        <taxon>Kitasatosporales</taxon>
        <taxon>Streptomycetaceae</taxon>
        <taxon>Streptomyces</taxon>
    </lineage>
</organism>
<dbReference type="EMBL" id="VCLA01000120">
    <property type="protein sequence ID" value="MQT01320.1"/>
    <property type="molecule type" value="Genomic_DNA"/>
</dbReference>
<dbReference type="PANTHER" id="PTHR44846:SF17">
    <property type="entry name" value="GNTR-FAMILY TRANSCRIPTIONAL REGULATOR"/>
    <property type="match status" value="1"/>
</dbReference>
<dbReference type="Gene3D" id="1.10.10.10">
    <property type="entry name" value="Winged helix-like DNA-binding domain superfamily/Winged helix DNA-binding domain"/>
    <property type="match status" value="1"/>
</dbReference>
<dbReference type="SMART" id="SM00866">
    <property type="entry name" value="UTRA"/>
    <property type="match status" value="1"/>
</dbReference>
<dbReference type="GO" id="GO:0003700">
    <property type="term" value="F:DNA-binding transcription factor activity"/>
    <property type="evidence" value="ECO:0007669"/>
    <property type="project" value="InterPro"/>
</dbReference>
<dbReference type="Pfam" id="PF00392">
    <property type="entry name" value="GntR"/>
    <property type="match status" value="1"/>
</dbReference>
<dbReference type="InterPro" id="IPR000524">
    <property type="entry name" value="Tscrpt_reg_HTH_GntR"/>
</dbReference>
<dbReference type="Proteomes" id="UP000419138">
    <property type="component" value="Unassembled WGS sequence"/>
</dbReference>
<dbReference type="RefSeq" id="WP_153523148.1">
    <property type="nucleotide sequence ID" value="NZ_JBEPDZ010000013.1"/>
</dbReference>